<keyword evidence="2" id="KW-1185">Reference proteome</keyword>
<organism evidence="1 2">
    <name type="scientific">Sphingopyxis flava</name>
    <dbReference type="NCBI Taxonomy" id="1507287"/>
    <lineage>
        <taxon>Bacteria</taxon>
        <taxon>Pseudomonadati</taxon>
        <taxon>Pseudomonadota</taxon>
        <taxon>Alphaproteobacteria</taxon>
        <taxon>Sphingomonadales</taxon>
        <taxon>Sphingomonadaceae</taxon>
        <taxon>Sphingopyxis</taxon>
    </lineage>
</organism>
<dbReference type="OrthoDB" id="9994662at2"/>
<accession>A0A1T5BBR8</accession>
<reference evidence="2" key="1">
    <citation type="submission" date="2017-02" db="EMBL/GenBank/DDBJ databases">
        <authorList>
            <person name="Varghese N."/>
            <person name="Submissions S."/>
        </authorList>
    </citation>
    <scope>NUCLEOTIDE SEQUENCE [LARGE SCALE GENOMIC DNA]</scope>
    <source>
        <strain evidence="2">R11H</strain>
    </source>
</reference>
<dbReference type="Proteomes" id="UP000190044">
    <property type="component" value="Unassembled WGS sequence"/>
</dbReference>
<name>A0A1T5BBR8_9SPHN</name>
<protein>
    <recommendedName>
        <fullName evidence="3">Lipoprotein</fullName>
    </recommendedName>
</protein>
<sequence>MDIREFALLTAVSAAAAALGGCTTLSFAPPPVEVDKVISESRPSTCRQLGLEGSRAIDRNVDGALELTNNFLRAYRCAAHEAADGRQMFQVPSFLAAIAAAVGPTFGLDDDGRIAAAASAAVLDRSNAYYAPKEKAQMLDSALDAVLCVKTEAAGISFFDTSTAQPDPAAAETAQAVRQVAESAERASEALGDQLAALRSKSASLLGEMGADPQRAETSAALAEERERVDAMIRDIAGRKGEIDQQAATLRKEAARLAQLAASQVQPSFRIEKSVPGGTVKIDVQRQYFEMVAAALFSVERVLAQRLRDAGSAFDAAGIAAELKALTTAEEAADKAVVAAQNSAVGGGAKAFVSDEAKNAALAELSLDALQPKLQACVVRAKI</sequence>
<dbReference type="PROSITE" id="PS51257">
    <property type="entry name" value="PROKAR_LIPOPROTEIN"/>
    <property type="match status" value="1"/>
</dbReference>
<gene>
    <name evidence="1" type="ORF">SAMN06295937_100665</name>
</gene>
<dbReference type="RefSeq" id="WP_139375691.1">
    <property type="nucleotide sequence ID" value="NZ_FUYP01000006.1"/>
</dbReference>
<proteinExistence type="predicted"/>
<dbReference type="AlphaFoldDB" id="A0A1T5BBR8"/>
<evidence type="ECO:0008006" key="3">
    <source>
        <dbReference type="Google" id="ProtNLM"/>
    </source>
</evidence>
<dbReference type="EMBL" id="FUYP01000006">
    <property type="protein sequence ID" value="SKB44507.1"/>
    <property type="molecule type" value="Genomic_DNA"/>
</dbReference>
<evidence type="ECO:0000313" key="1">
    <source>
        <dbReference type="EMBL" id="SKB44507.1"/>
    </source>
</evidence>
<evidence type="ECO:0000313" key="2">
    <source>
        <dbReference type="Proteomes" id="UP000190044"/>
    </source>
</evidence>